<name>A0AAD3XTL0_NEPGR</name>
<protein>
    <submittedName>
        <fullName evidence="1">Uncharacterized protein</fullName>
    </submittedName>
</protein>
<comment type="caution">
    <text evidence="1">The sequence shown here is derived from an EMBL/GenBank/DDBJ whole genome shotgun (WGS) entry which is preliminary data.</text>
</comment>
<reference evidence="1" key="1">
    <citation type="submission" date="2023-05" db="EMBL/GenBank/DDBJ databases">
        <title>Nepenthes gracilis genome sequencing.</title>
        <authorList>
            <person name="Fukushima K."/>
        </authorList>
    </citation>
    <scope>NUCLEOTIDE SEQUENCE</scope>
    <source>
        <strain evidence="1">SING2019-196</strain>
    </source>
</reference>
<organism evidence="1 2">
    <name type="scientific">Nepenthes gracilis</name>
    <name type="common">Slender pitcher plant</name>
    <dbReference type="NCBI Taxonomy" id="150966"/>
    <lineage>
        <taxon>Eukaryota</taxon>
        <taxon>Viridiplantae</taxon>
        <taxon>Streptophyta</taxon>
        <taxon>Embryophyta</taxon>
        <taxon>Tracheophyta</taxon>
        <taxon>Spermatophyta</taxon>
        <taxon>Magnoliopsida</taxon>
        <taxon>eudicotyledons</taxon>
        <taxon>Gunneridae</taxon>
        <taxon>Pentapetalae</taxon>
        <taxon>Caryophyllales</taxon>
        <taxon>Nepenthaceae</taxon>
        <taxon>Nepenthes</taxon>
    </lineage>
</organism>
<dbReference type="AlphaFoldDB" id="A0AAD3XTL0"/>
<evidence type="ECO:0000313" key="2">
    <source>
        <dbReference type="Proteomes" id="UP001279734"/>
    </source>
</evidence>
<dbReference type="Proteomes" id="UP001279734">
    <property type="component" value="Unassembled WGS sequence"/>
</dbReference>
<gene>
    <name evidence="1" type="ORF">Nepgr_018938</name>
</gene>
<keyword evidence="2" id="KW-1185">Reference proteome</keyword>
<sequence length="139" mass="14959">MEALTMIRFLRSALQVNAPVSDYIYLVVGADTSTGLTKGVFGVIPCLSLQLSANFIRRGGKESSLNHKEVVSVTKGGVLNAVKGTIKDLNFEVRNVTEGAQCAKSELENCQTECARGLLSQALIDKELTLRSACFLLGH</sequence>
<evidence type="ECO:0000313" key="1">
    <source>
        <dbReference type="EMBL" id="GMH17097.1"/>
    </source>
</evidence>
<proteinExistence type="predicted"/>
<accession>A0AAD3XTL0</accession>
<dbReference type="EMBL" id="BSYO01000017">
    <property type="protein sequence ID" value="GMH17097.1"/>
    <property type="molecule type" value="Genomic_DNA"/>
</dbReference>